<keyword evidence="4" id="KW-0472">Membrane</keyword>
<dbReference type="EMBL" id="QZEZ01000002">
    <property type="protein sequence ID" value="RJK96788.1"/>
    <property type="molecule type" value="Genomic_DNA"/>
</dbReference>
<keyword evidence="2 6" id="KW-0413">Isomerase</keyword>
<keyword evidence="7" id="KW-1185">Reference proteome</keyword>
<keyword evidence="4" id="KW-0812">Transmembrane</keyword>
<evidence type="ECO:0000256" key="2">
    <source>
        <dbReference type="RuleBase" id="RU363019"/>
    </source>
</evidence>
<dbReference type="InterPro" id="IPR029000">
    <property type="entry name" value="Cyclophilin-like_dom_sf"/>
</dbReference>
<dbReference type="SUPFAM" id="SSF50891">
    <property type="entry name" value="Cyclophilin-like"/>
    <property type="match status" value="1"/>
</dbReference>
<proteinExistence type="inferred from homology"/>
<comment type="caution">
    <text evidence="6">The sequence shown here is derived from an EMBL/GenBank/DDBJ whole genome shotgun (WGS) entry which is preliminary data.</text>
</comment>
<accession>A0A3A3Z4Y6</accession>
<evidence type="ECO:0000256" key="1">
    <source>
        <dbReference type="ARBA" id="ARBA00002388"/>
    </source>
</evidence>
<dbReference type="Proteomes" id="UP000265614">
    <property type="component" value="Unassembled WGS sequence"/>
</dbReference>
<dbReference type="EC" id="5.2.1.8" evidence="2"/>
<evidence type="ECO:0000259" key="5">
    <source>
        <dbReference type="PROSITE" id="PS50072"/>
    </source>
</evidence>
<evidence type="ECO:0000256" key="4">
    <source>
        <dbReference type="SAM" id="Phobius"/>
    </source>
</evidence>
<feature type="region of interest" description="Disordered" evidence="3">
    <location>
        <begin position="234"/>
        <end position="258"/>
    </location>
</feature>
<dbReference type="GO" id="GO:0003755">
    <property type="term" value="F:peptidyl-prolyl cis-trans isomerase activity"/>
    <property type="evidence" value="ECO:0007669"/>
    <property type="project" value="UniProtKB-UniRule"/>
</dbReference>
<dbReference type="InterPro" id="IPR002130">
    <property type="entry name" value="Cyclophilin-type_PPIase_dom"/>
</dbReference>
<keyword evidence="2" id="KW-0697">Rotamase</keyword>
<comment type="function">
    <text evidence="1 2">PPIases accelerate the folding of proteins. It catalyzes the cis-trans isomerization of proline imidic peptide bonds in oligopeptides.</text>
</comment>
<reference evidence="6 7" key="1">
    <citation type="submission" date="2018-09" db="EMBL/GenBank/DDBJ databases">
        <title>YIM 75000 draft genome.</title>
        <authorList>
            <person name="Tang S."/>
            <person name="Feng Y."/>
        </authorList>
    </citation>
    <scope>NUCLEOTIDE SEQUENCE [LARGE SCALE GENOMIC DNA]</scope>
    <source>
        <strain evidence="6 7">YIM 75000</strain>
    </source>
</reference>
<dbReference type="AlphaFoldDB" id="A0A3A3Z4Y6"/>
<gene>
    <name evidence="6" type="ORF">D5H78_05820</name>
</gene>
<feature type="transmembrane region" description="Helical" evidence="4">
    <location>
        <begin position="34"/>
        <end position="55"/>
    </location>
</feature>
<dbReference type="Pfam" id="PF00160">
    <property type="entry name" value="Pro_isomerase"/>
    <property type="match status" value="1"/>
</dbReference>
<sequence>MTGSDRGRRLAREQYERRQQRRAEAAARARRRGVVLGAVVAAALVVGALVLTSVLDDDEGSSTAAPPAAAAGLDCAEAPSPVASPQSFPSAPAPDPQGPTRATISTTCGDLEVELLPEAAPATVASFAQLSEQGFYDATPCHRLTTSGIYVLQCGDPTGTGTGGPGYSVPLENAPADEAYPAGTLAMARSADPDSGGSQFFVVYEDTRPPAPGYTVFGRVTGGLDVLEALAAAGSDESNGPGDGRPAQPVGISAVAVS</sequence>
<dbReference type="InterPro" id="IPR044666">
    <property type="entry name" value="Cyclophilin_A-like"/>
</dbReference>
<dbReference type="PANTHER" id="PTHR45625">
    <property type="entry name" value="PEPTIDYL-PROLYL CIS-TRANS ISOMERASE-RELATED"/>
    <property type="match status" value="1"/>
</dbReference>
<evidence type="ECO:0000256" key="3">
    <source>
        <dbReference type="SAM" id="MobiDB-lite"/>
    </source>
</evidence>
<feature type="compositionally biased region" description="Low complexity" evidence="3">
    <location>
        <begin position="78"/>
        <end position="90"/>
    </location>
</feature>
<evidence type="ECO:0000313" key="7">
    <source>
        <dbReference type="Proteomes" id="UP000265614"/>
    </source>
</evidence>
<dbReference type="RefSeq" id="WP_119949504.1">
    <property type="nucleotide sequence ID" value="NZ_QZEZ01000002.1"/>
</dbReference>
<dbReference type="Gene3D" id="2.40.100.10">
    <property type="entry name" value="Cyclophilin-like"/>
    <property type="match status" value="1"/>
</dbReference>
<evidence type="ECO:0000313" key="6">
    <source>
        <dbReference type="EMBL" id="RJK96788.1"/>
    </source>
</evidence>
<dbReference type="PANTHER" id="PTHR45625:SF3">
    <property type="entry name" value="PEPTIDYL-PROLYL CIS-TRANS ISOMERASE B-RELATED"/>
    <property type="match status" value="1"/>
</dbReference>
<feature type="domain" description="PPIase cyclophilin-type" evidence="5">
    <location>
        <begin position="109"/>
        <end position="257"/>
    </location>
</feature>
<comment type="catalytic activity">
    <reaction evidence="2">
        <text>[protein]-peptidylproline (omega=180) = [protein]-peptidylproline (omega=0)</text>
        <dbReference type="Rhea" id="RHEA:16237"/>
        <dbReference type="Rhea" id="RHEA-COMP:10747"/>
        <dbReference type="Rhea" id="RHEA-COMP:10748"/>
        <dbReference type="ChEBI" id="CHEBI:83833"/>
        <dbReference type="ChEBI" id="CHEBI:83834"/>
        <dbReference type="EC" id="5.2.1.8"/>
    </reaction>
</comment>
<comment type="similarity">
    <text evidence="2">Belongs to the cyclophilin-type PPIase family.</text>
</comment>
<protein>
    <recommendedName>
        <fullName evidence="2">Peptidyl-prolyl cis-trans isomerase</fullName>
        <shortName evidence="2">PPIase</shortName>
        <ecNumber evidence="2">5.2.1.8</ecNumber>
    </recommendedName>
</protein>
<dbReference type="PRINTS" id="PR00153">
    <property type="entry name" value="CSAPPISMRASE"/>
</dbReference>
<dbReference type="PROSITE" id="PS50072">
    <property type="entry name" value="CSA_PPIASE_2"/>
    <property type="match status" value="1"/>
</dbReference>
<feature type="region of interest" description="Disordered" evidence="3">
    <location>
        <begin position="1"/>
        <end position="21"/>
    </location>
</feature>
<feature type="region of interest" description="Disordered" evidence="3">
    <location>
        <begin position="77"/>
        <end position="102"/>
    </location>
</feature>
<organism evidence="6 7">
    <name type="scientific">Vallicoccus soli</name>
    <dbReference type="NCBI Taxonomy" id="2339232"/>
    <lineage>
        <taxon>Bacteria</taxon>
        <taxon>Bacillati</taxon>
        <taxon>Actinomycetota</taxon>
        <taxon>Actinomycetes</taxon>
        <taxon>Motilibacterales</taxon>
        <taxon>Vallicoccaceae</taxon>
        <taxon>Vallicoccus</taxon>
    </lineage>
</organism>
<dbReference type="OrthoDB" id="5507614at2"/>
<name>A0A3A3Z4Y6_9ACTN</name>
<dbReference type="CDD" id="cd00317">
    <property type="entry name" value="cyclophilin"/>
    <property type="match status" value="1"/>
</dbReference>
<keyword evidence="4" id="KW-1133">Transmembrane helix</keyword>